<keyword evidence="5" id="KW-1185">Reference proteome</keyword>
<feature type="region of interest" description="Disordered" evidence="1">
    <location>
        <begin position="24"/>
        <end position="72"/>
    </location>
</feature>
<name>A0A9D4BER9_DREPO</name>
<accession>A0A9D4BER9</accession>
<evidence type="ECO:0000256" key="1">
    <source>
        <dbReference type="SAM" id="MobiDB-lite"/>
    </source>
</evidence>
<keyword evidence="2" id="KW-1133">Transmembrane helix</keyword>
<keyword evidence="2" id="KW-0472">Membrane</keyword>
<proteinExistence type="predicted"/>
<evidence type="ECO:0000313" key="4">
    <source>
        <dbReference type="EMBL" id="KAH3692401.1"/>
    </source>
</evidence>
<reference evidence="4" key="1">
    <citation type="journal article" date="2019" name="bioRxiv">
        <title>The Genome of the Zebra Mussel, Dreissena polymorpha: A Resource for Invasive Species Research.</title>
        <authorList>
            <person name="McCartney M.A."/>
            <person name="Auch B."/>
            <person name="Kono T."/>
            <person name="Mallez S."/>
            <person name="Zhang Y."/>
            <person name="Obille A."/>
            <person name="Becker A."/>
            <person name="Abrahante J.E."/>
            <person name="Garbe J."/>
            <person name="Badalamenti J.P."/>
            <person name="Herman A."/>
            <person name="Mangelson H."/>
            <person name="Liachko I."/>
            <person name="Sullivan S."/>
            <person name="Sone E.D."/>
            <person name="Koren S."/>
            <person name="Silverstein K.A.T."/>
            <person name="Beckman K.B."/>
            <person name="Gohl D.M."/>
        </authorList>
    </citation>
    <scope>NUCLEOTIDE SEQUENCE</scope>
    <source>
        <strain evidence="4">Duluth1</strain>
        <tissue evidence="4">Whole animal</tissue>
    </source>
</reference>
<feature type="chain" id="PRO_5039235439" evidence="3">
    <location>
        <begin position="19"/>
        <end position="213"/>
    </location>
</feature>
<protein>
    <submittedName>
        <fullName evidence="4">Uncharacterized protein</fullName>
    </submittedName>
</protein>
<dbReference type="EMBL" id="JAIWYP010000023">
    <property type="protein sequence ID" value="KAH3692401.1"/>
    <property type="molecule type" value="Genomic_DNA"/>
</dbReference>
<feature type="compositionally biased region" description="Basic and acidic residues" evidence="1">
    <location>
        <begin position="34"/>
        <end position="72"/>
    </location>
</feature>
<reference evidence="4" key="2">
    <citation type="submission" date="2020-11" db="EMBL/GenBank/DDBJ databases">
        <authorList>
            <person name="McCartney M.A."/>
            <person name="Auch B."/>
            <person name="Kono T."/>
            <person name="Mallez S."/>
            <person name="Becker A."/>
            <person name="Gohl D.M."/>
            <person name="Silverstein K.A.T."/>
            <person name="Koren S."/>
            <person name="Bechman K.B."/>
            <person name="Herman A."/>
            <person name="Abrahante J.E."/>
            <person name="Garbe J."/>
        </authorList>
    </citation>
    <scope>NUCLEOTIDE SEQUENCE</scope>
    <source>
        <strain evidence="4">Duluth1</strain>
        <tissue evidence="4">Whole animal</tissue>
    </source>
</reference>
<feature type="signal peptide" evidence="3">
    <location>
        <begin position="1"/>
        <end position="18"/>
    </location>
</feature>
<sequence>MRIVVVLMLIGLIGLCAAIMHDGPEHDSSEEEDDHHCDCRHHDPPPPPKDDIPLPEAEDSKDMDDGMKLPDDYENMSEEKKMELMEEHRKHKENKRCCRKHWHRKVMKIVVGSVAGGVVVIAAVITGCCCYHKRCKGSRTCPDQKYNTPVYSRFGLSPELGYVKEPLPDVDLVTMGSLPPTYTTMPMYGGGPGELILVAPPAYVTEEKKIPLP</sequence>
<gene>
    <name evidence="4" type="ORF">DPMN_194851</name>
</gene>
<evidence type="ECO:0000313" key="5">
    <source>
        <dbReference type="Proteomes" id="UP000828390"/>
    </source>
</evidence>
<organism evidence="4 5">
    <name type="scientific">Dreissena polymorpha</name>
    <name type="common">Zebra mussel</name>
    <name type="synonym">Mytilus polymorpha</name>
    <dbReference type="NCBI Taxonomy" id="45954"/>
    <lineage>
        <taxon>Eukaryota</taxon>
        <taxon>Metazoa</taxon>
        <taxon>Spiralia</taxon>
        <taxon>Lophotrochozoa</taxon>
        <taxon>Mollusca</taxon>
        <taxon>Bivalvia</taxon>
        <taxon>Autobranchia</taxon>
        <taxon>Heteroconchia</taxon>
        <taxon>Euheterodonta</taxon>
        <taxon>Imparidentia</taxon>
        <taxon>Neoheterodontei</taxon>
        <taxon>Myida</taxon>
        <taxon>Dreissenoidea</taxon>
        <taxon>Dreissenidae</taxon>
        <taxon>Dreissena</taxon>
    </lineage>
</organism>
<evidence type="ECO:0000256" key="3">
    <source>
        <dbReference type="SAM" id="SignalP"/>
    </source>
</evidence>
<keyword evidence="3" id="KW-0732">Signal</keyword>
<comment type="caution">
    <text evidence="4">The sequence shown here is derived from an EMBL/GenBank/DDBJ whole genome shotgun (WGS) entry which is preliminary data.</text>
</comment>
<dbReference type="AlphaFoldDB" id="A0A9D4BER9"/>
<evidence type="ECO:0000256" key="2">
    <source>
        <dbReference type="SAM" id="Phobius"/>
    </source>
</evidence>
<feature type="transmembrane region" description="Helical" evidence="2">
    <location>
        <begin position="109"/>
        <end position="131"/>
    </location>
</feature>
<keyword evidence="2" id="KW-0812">Transmembrane</keyword>
<dbReference type="Proteomes" id="UP000828390">
    <property type="component" value="Unassembled WGS sequence"/>
</dbReference>